<evidence type="ECO:0000259" key="6">
    <source>
        <dbReference type="Pfam" id="PF11794"/>
    </source>
</evidence>
<dbReference type="PIRSF" id="PIRSF000331">
    <property type="entry name" value="HpaA_HpaB"/>
    <property type="match status" value="1"/>
</dbReference>
<evidence type="ECO:0000256" key="1">
    <source>
        <dbReference type="ARBA" id="ARBA00022630"/>
    </source>
</evidence>
<dbReference type="Pfam" id="PF11794">
    <property type="entry name" value="HpaB_N"/>
    <property type="match status" value="1"/>
</dbReference>
<dbReference type="Proteomes" id="UP001189429">
    <property type="component" value="Unassembled WGS sequence"/>
</dbReference>
<evidence type="ECO:0000256" key="3">
    <source>
        <dbReference type="ARBA" id="ARBA00023002"/>
    </source>
</evidence>
<dbReference type="EMBL" id="CAUYUJ010018004">
    <property type="protein sequence ID" value="CAK0879812.1"/>
    <property type="molecule type" value="Genomic_DNA"/>
</dbReference>
<feature type="domain" description="HpaB/PvcC/4-BUDH N-terminal" evidence="6">
    <location>
        <begin position="102"/>
        <end position="369"/>
    </location>
</feature>
<keyword evidence="8" id="KW-1185">Reference proteome</keyword>
<dbReference type="Gene3D" id="1.10.3140.10">
    <property type="entry name" value="4-hydroxybutyryl-coa dehydratase, domain 1"/>
    <property type="match status" value="1"/>
</dbReference>
<evidence type="ECO:0000259" key="5">
    <source>
        <dbReference type="Pfam" id="PF03241"/>
    </source>
</evidence>
<dbReference type="SUPFAM" id="SSF56645">
    <property type="entry name" value="Acyl-CoA dehydrogenase NM domain-like"/>
    <property type="match status" value="1"/>
</dbReference>
<dbReference type="InterPro" id="IPR024719">
    <property type="entry name" value="HpaB/PvcC/4-BUDH_C"/>
</dbReference>
<dbReference type="InterPro" id="IPR036250">
    <property type="entry name" value="AcylCo_DH-like_C"/>
</dbReference>
<evidence type="ECO:0000256" key="4">
    <source>
        <dbReference type="SAM" id="MobiDB-lite"/>
    </source>
</evidence>
<feature type="region of interest" description="Disordered" evidence="4">
    <location>
        <begin position="24"/>
        <end position="45"/>
    </location>
</feature>
<dbReference type="InterPro" id="IPR009100">
    <property type="entry name" value="AcylCoA_DH/oxidase_NM_dom_sf"/>
</dbReference>
<dbReference type="PANTHER" id="PTHR36117:SF3">
    <property type="entry name" value="4-HYDROXYPHENYLACETATE 3-MONOOXYGENASE-RELATED"/>
    <property type="match status" value="1"/>
</dbReference>
<sequence>MADKPTARIAALSRQVDIEDLARRAWPDAPPPRPPSAPSCGSGCSSCGPAAGGLRPVPAAAYTEAAASPRTPLEALLDAAAAAGARPAGGGAWEPRTPEITTAEGYIASLRGRNLKVYIQGELVDNFVDHPIVWPSVNSLAETYRLAHDDPELGTALGFSGYRMSRFLHVCESSHDLVRQSHMQRELGRRTGCCFQRCVGMDALNATWATTFDIDKKYGTEYHLRFQNFMRMAQARNIVLGGAMTDPKGDRMKSPSQQDDPDLFVRVAGRRQDGSIVLRGSKVHQTGTLNSHYMIVMPGGKMEVAEKDYAIACAVPVDAPGLTYIYGRQSCDLRAMEGSEIDQGNANYGGQETVVCFEDVVVPAELVFMDGEVEFTQTLVERFTAYHRRSYICKAGLGDVMLGSAATVAEYNGVSRVSHVRDKFVEIAYLNENIAGTALAASYGGKAMPAGNFLPDVLMANICKHNVTRYPYEIARNVQDIAGGLLVTLPGDKDFKHEVAGPLLEKYLMGKRGVTVENRRRILRLIECMTMGRNAVGYLSESMHGAGSPQAQRVLIQRYMDLESKKGLAKRLAGIQE</sequence>
<reference evidence="7" key="1">
    <citation type="submission" date="2023-10" db="EMBL/GenBank/DDBJ databases">
        <authorList>
            <person name="Chen Y."/>
            <person name="Shah S."/>
            <person name="Dougan E. K."/>
            <person name="Thang M."/>
            <person name="Chan C."/>
        </authorList>
    </citation>
    <scope>NUCLEOTIDE SEQUENCE [LARGE SCALE GENOMIC DNA]</scope>
</reference>
<evidence type="ECO:0000256" key="2">
    <source>
        <dbReference type="ARBA" id="ARBA00022827"/>
    </source>
</evidence>
<proteinExistence type="predicted"/>
<dbReference type="PANTHER" id="PTHR36117">
    <property type="entry name" value="4-HYDROXYPHENYLACETATE 3-MONOOXYGENASE-RELATED"/>
    <property type="match status" value="1"/>
</dbReference>
<gene>
    <name evidence="7" type="ORF">PCOR1329_LOCUS63134</name>
</gene>
<dbReference type="InterPro" id="IPR004925">
    <property type="entry name" value="HpaB/PvcC/4-BUDH"/>
</dbReference>
<protein>
    <recommendedName>
        <fullName evidence="9">4-hydroxybutyryl-CoA dehydratase</fullName>
    </recommendedName>
</protein>
<dbReference type="Pfam" id="PF03241">
    <property type="entry name" value="HpaB"/>
    <property type="match status" value="1"/>
</dbReference>
<accession>A0ABN9W1B5</accession>
<feature type="domain" description="HpaB/PvcC/4-BUDH C-terminal" evidence="5">
    <location>
        <begin position="377"/>
        <end position="574"/>
    </location>
</feature>
<dbReference type="Gene3D" id="1.20.140.10">
    <property type="entry name" value="Butyryl-CoA Dehydrogenase, subunit A, domain 3"/>
    <property type="match status" value="1"/>
</dbReference>
<comment type="caution">
    <text evidence="7">The sequence shown here is derived from an EMBL/GenBank/DDBJ whole genome shotgun (WGS) entry which is preliminary data.</text>
</comment>
<keyword evidence="3" id="KW-0560">Oxidoreductase</keyword>
<dbReference type="InterPro" id="IPR046373">
    <property type="entry name" value="Acyl-CoA_Oxase/DH_mid-dom_sf"/>
</dbReference>
<dbReference type="SUPFAM" id="SSF47203">
    <property type="entry name" value="Acyl-CoA dehydrogenase C-terminal domain-like"/>
    <property type="match status" value="1"/>
</dbReference>
<evidence type="ECO:0000313" key="8">
    <source>
        <dbReference type="Proteomes" id="UP001189429"/>
    </source>
</evidence>
<keyword evidence="1" id="KW-0285">Flavoprotein</keyword>
<organism evidence="7 8">
    <name type="scientific">Prorocentrum cordatum</name>
    <dbReference type="NCBI Taxonomy" id="2364126"/>
    <lineage>
        <taxon>Eukaryota</taxon>
        <taxon>Sar</taxon>
        <taxon>Alveolata</taxon>
        <taxon>Dinophyceae</taxon>
        <taxon>Prorocentrales</taxon>
        <taxon>Prorocentraceae</taxon>
        <taxon>Prorocentrum</taxon>
    </lineage>
</organism>
<feature type="compositionally biased region" description="Pro residues" evidence="4">
    <location>
        <begin position="28"/>
        <end position="37"/>
    </location>
</feature>
<evidence type="ECO:0000313" key="7">
    <source>
        <dbReference type="EMBL" id="CAK0879812.1"/>
    </source>
</evidence>
<name>A0ABN9W1B5_9DINO</name>
<dbReference type="Gene3D" id="2.40.110.10">
    <property type="entry name" value="Butyryl-CoA Dehydrogenase, subunit A, domain 2"/>
    <property type="match status" value="1"/>
</dbReference>
<keyword evidence="2" id="KW-0274">FAD</keyword>
<evidence type="ECO:0008006" key="9">
    <source>
        <dbReference type="Google" id="ProtNLM"/>
    </source>
</evidence>
<dbReference type="InterPro" id="IPR024674">
    <property type="entry name" value="HpaB/PvcC/4-BUDH_N"/>
</dbReference>